<dbReference type="EC" id="3.5.1.23" evidence="3"/>
<feature type="domain" description="Neutral/alkaline non-lysosomal ceramidase C-terminal" evidence="7">
    <location>
        <begin position="595"/>
        <end position="750"/>
    </location>
</feature>
<evidence type="ECO:0000313" key="8">
    <source>
        <dbReference type="EMBL" id="MFD2800583.1"/>
    </source>
</evidence>
<comment type="catalytic activity">
    <reaction evidence="3">
        <text>an N-acylsphing-4-enine + H2O = sphing-4-enine + a fatty acid</text>
        <dbReference type="Rhea" id="RHEA:20856"/>
        <dbReference type="ChEBI" id="CHEBI:15377"/>
        <dbReference type="ChEBI" id="CHEBI:28868"/>
        <dbReference type="ChEBI" id="CHEBI:52639"/>
        <dbReference type="ChEBI" id="CHEBI:57756"/>
        <dbReference type="EC" id="3.5.1.23"/>
    </reaction>
</comment>
<evidence type="ECO:0000259" key="6">
    <source>
        <dbReference type="Pfam" id="PF04734"/>
    </source>
</evidence>
<keyword evidence="3" id="KW-0443">Lipid metabolism</keyword>
<feature type="compositionally biased region" description="Low complexity" evidence="4">
    <location>
        <begin position="78"/>
        <end position="95"/>
    </location>
</feature>
<dbReference type="InterPro" id="IPR006823">
    <property type="entry name" value="Ceramidase_alk"/>
</dbReference>
<dbReference type="PANTHER" id="PTHR12670:SF1">
    <property type="entry name" value="NEUTRAL CERAMIDASE"/>
    <property type="match status" value="1"/>
</dbReference>
<dbReference type="Pfam" id="PF17048">
    <property type="entry name" value="Ceramidse_alk_C"/>
    <property type="match status" value="1"/>
</dbReference>
<evidence type="ECO:0000259" key="7">
    <source>
        <dbReference type="Pfam" id="PF17048"/>
    </source>
</evidence>
<feature type="region of interest" description="Disordered" evidence="4">
    <location>
        <begin position="25"/>
        <end position="111"/>
    </location>
</feature>
<reference evidence="9" key="1">
    <citation type="journal article" date="2019" name="Int. J. Syst. Evol. Microbiol.">
        <title>The Global Catalogue of Microorganisms (GCM) 10K type strain sequencing project: providing services to taxonomists for standard genome sequencing and annotation.</title>
        <authorList>
            <consortium name="The Broad Institute Genomics Platform"/>
            <consortium name="The Broad Institute Genome Sequencing Center for Infectious Disease"/>
            <person name="Wu L."/>
            <person name="Ma J."/>
        </authorList>
    </citation>
    <scope>NUCLEOTIDE SEQUENCE [LARGE SCALE GENOMIC DNA]</scope>
    <source>
        <strain evidence="9">IBRC-M 10906</strain>
    </source>
</reference>
<accession>A0ABW5W9H9</accession>
<dbReference type="PANTHER" id="PTHR12670">
    <property type="entry name" value="CERAMIDASE"/>
    <property type="match status" value="1"/>
</dbReference>
<dbReference type="Proteomes" id="UP001597478">
    <property type="component" value="Unassembled WGS sequence"/>
</dbReference>
<feature type="compositionally biased region" description="Pro residues" evidence="4">
    <location>
        <begin position="43"/>
        <end position="53"/>
    </location>
</feature>
<feature type="chain" id="PRO_5047227501" description="Neutral ceramidase" evidence="5">
    <location>
        <begin position="26"/>
        <end position="752"/>
    </location>
</feature>
<dbReference type="InterPro" id="IPR031331">
    <property type="entry name" value="NEUT/ALK_ceramidase_C"/>
</dbReference>
<keyword evidence="5" id="KW-0732">Signal</keyword>
<evidence type="ECO:0000256" key="5">
    <source>
        <dbReference type="SAM" id="SignalP"/>
    </source>
</evidence>
<comment type="caution">
    <text evidence="8">The sequence shown here is derived from an EMBL/GenBank/DDBJ whole genome shotgun (WGS) entry which is preliminary data.</text>
</comment>
<dbReference type="RefSeq" id="WP_377388046.1">
    <property type="nucleotide sequence ID" value="NZ_JBHSAN010000009.1"/>
</dbReference>
<name>A0ABW5W9H9_9PSEU</name>
<evidence type="ECO:0000256" key="4">
    <source>
        <dbReference type="SAM" id="MobiDB-lite"/>
    </source>
</evidence>
<dbReference type="Gene3D" id="2.60.40.2300">
    <property type="entry name" value="Neutral/alkaline non-lysosomal ceramidase, C-terminal domain"/>
    <property type="match status" value="1"/>
</dbReference>
<protein>
    <recommendedName>
        <fullName evidence="3">Neutral ceramidase</fullName>
        <ecNumber evidence="3">3.5.1.23</ecNumber>
    </recommendedName>
</protein>
<organism evidence="8 9">
    <name type="scientific">Prauserella oleivorans</name>
    <dbReference type="NCBI Taxonomy" id="1478153"/>
    <lineage>
        <taxon>Bacteria</taxon>
        <taxon>Bacillati</taxon>
        <taxon>Actinomycetota</taxon>
        <taxon>Actinomycetes</taxon>
        <taxon>Pseudonocardiales</taxon>
        <taxon>Pseudonocardiaceae</taxon>
        <taxon>Prauserella</taxon>
    </lineage>
</organism>
<evidence type="ECO:0000313" key="9">
    <source>
        <dbReference type="Proteomes" id="UP001597478"/>
    </source>
</evidence>
<proteinExistence type="inferred from homology"/>
<evidence type="ECO:0000256" key="2">
    <source>
        <dbReference type="ARBA" id="ARBA00022801"/>
    </source>
</evidence>
<dbReference type="InterPro" id="IPR038445">
    <property type="entry name" value="NCDase_C_sf"/>
</dbReference>
<evidence type="ECO:0000256" key="1">
    <source>
        <dbReference type="ARBA" id="ARBA00009835"/>
    </source>
</evidence>
<gene>
    <name evidence="8" type="ORF">ACFS2C_14390</name>
</gene>
<dbReference type="EMBL" id="JBHUOF010000018">
    <property type="protein sequence ID" value="MFD2800583.1"/>
    <property type="molecule type" value="Genomic_DNA"/>
</dbReference>
<keyword evidence="2 3" id="KW-0378">Hydrolase</keyword>
<sequence>MTKRARAFAVALLVGCGLLTAPAAAATGPAENDPATEAAQRPSPAPEASPPAKPGLATQTVPATEKGTADTSPEAGDPATSAGSPTTAAGPATPGLRRPDTPPETGGRARPYLVGRGIADATGEVAEVGMMGYGRLDQQAQGLHNRLRSRAFVIADPRTDERVLLVVVDAPMIFDSVRQAVLRRLAERYGGTYHERNVLITGTHTHSGPGGHSHHLLYNLTTLGFHDKTFNAVTDGIVESVERAHADLAPASLTLTHDELTDASVNRSRAAFERNPERDKAFFPGAIDPQTSLLRIERDGTPVGAINWFPTHATSMSGDNKLISADNKGYAAYHWEREVEHVDYRSDIDPDFISAFAQTNAGDMSPNLDLQPPTTPADFAATEENGLRQYRAAAGQLDARGTPVTGGVDSRLVYIDLSDVEVRPEFTGDGKTHRTCDPAVGAAMAAGSMEDGPAFPGFAEGENPLWDAVSHSVLYTASPALKQCQAPKGVFVPIGAMNATYPWVQEIVPVQLVRVGQLYLIGIPGEVTITAGLRLRRTVAETVGADVRDVLVAGYSNAYFHYVTTPEEYDAQHYEGGSTLFGRWQLPALQQTAHDLAAAMRDGRHVPIGERPADLAGRQLRLQPGVFLDAPPLGRSFGDVLTQPRPSYVPGERVEAVFAGAHPGNDLHRGGTYLEVQRWTGNSWRTVADDGDWSTTFRWARHGIAASRVTIDWDVPDDAAGTYRIRYRGDARNALGRVTAFTGTTNAFTVGR</sequence>
<comment type="similarity">
    <text evidence="1 3">Belongs to the neutral ceramidase family.</text>
</comment>
<feature type="signal peptide" evidence="5">
    <location>
        <begin position="1"/>
        <end position="25"/>
    </location>
</feature>
<feature type="domain" description="Neutral/alkaline non-lysosomal ceramidase N-terminal" evidence="6">
    <location>
        <begin position="112"/>
        <end position="591"/>
    </location>
</feature>
<dbReference type="Pfam" id="PF04734">
    <property type="entry name" value="Ceramidase_alk"/>
    <property type="match status" value="1"/>
</dbReference>
<evidence type="ECO:0000256" key="3">
    <source>
        <dbReference type="RuleBase" id="RU366019"/>
    </source>
</evidence>
<dbReference type="InterPro" id="IPR031329">
    <property type="entry name" value="NEUT/ALK_ceramidase_N"/>
</dbReference>
<keyword evidence="9" id="KW-1185">Reference proteome</keyword>
<keyword evidence="3" id="KW-0746">Sphingolipid metabolism</keyword>